<reference evidence="2 3" key="1">
    <citation type="submission" date="2012-12" db="EMBL/GenBank/DDBJ databases">
        <title>Genome assembly of Fulvivirga imtechensis AK7.</title>
        <authorList>
            <person name="Nupur N."/>
            <person name="Khatri I."/>
            <person name="Kumar R."/>
            <person name="Subramanian S."/>
            <person name="Pinnaka A."/>
        </authorList>
    </citation>
    <scope>NUCLEOTIDE SEQUENCE [LARGE SCALE GENOMIC DNA]</scope>
    <source>
        <strain evidence="2 3">AK7</strain>
    </source>
</reference>
<dbReference type="PATRIC" id="fig|1237149.3.peg.1036"/>
<dbReference type="STRING" id="1237149.C900_00803"/>
<keyword evidence="1" id="KW-0732">Signal</keyword>
<feature type="signal peptide" evidence="1">
    <location>
        <begin position="1"/>
        <end position="20"/>
    </location>
</feature>
<name>L8K046_9BACT</name>
<dbReference type="EMBL" id="AMZN01000014">
    <property type="protein sequence ID" value="ELR72842.1"/>
    <property type="molecule type" value="Genomic_DNA"/>
</dbReference>
<dbReference type="PROSITE" id="PS51257">
    <property type="entry name" value="PROKAR_LIPOPROTEIN"/>
    <property type="match status" value="1"/>
</dbReference>
<evidence type="ECO:0000313" key="3">
    <source>
        <dbReference type="Proteomes" id="UP000011135"/>
    </source>
</evidence>
<keyword evidence="3" id="KW-1185">Reference proteome</keyword>
<evidence type="ECO:0000313" key="2">
    <source>
        <dbReference type="EMBL" id="ELR72842.1"/>
    </source>
</evidence>
<comment type="caution">
    <text evidence="2">The sequence shown here is derived from an EMBL/GenBank/DDBJ whole genome shotgun (WGS) entry which is preliminary data.</text>
</comment>
<gene>
    <name evidence="2" type="ORF">C900_00803</name>
</gene>
<dbReference type="Proteomes" id="UP000011135">
    <property type="component" value="Unassembled WGS sequence"/>
</dbReference>
<dbReference type="OrthoDB" id="713689at2"/>
<feature type="chain" id="PRO_5003994339" description="Type 1 periplasmic binding fold superfamily protein" evidence="1">
    <location>
        <begin position="21"/>
        <end position="197"/>
    </location>
</feature>
<evidence type="ECO:0000256" key="1">
    <source>
        <dbReference type="SAM" id="SignalP"/>
    </source>
</evidence>
<sequence>MKSTKYFLSVFILSALFILAGCGDDDAPEAENEEEVINEVSLVFTPVDGGTTLTFNYVDPDGEGTAAPTQDKITLAANTEYTLNVFLKNTVGDADEDITEEVSEEGEEHMLFYGWTEGLFATPAGNGNIDNRSDNVAYVDFDVNGLPVGLETKWKTGDAATGSFRLVLKHQPDVKSATSTVSDGESDIDLDWEIEIQ</sequence>
<evidence type="ECO:0008006" key="4">
    <source>
        <dbReference type="Google" id="ProtNLM"/>
    </source>
</evidence>
<dbReference type="eggNOG" id="ENOG5030EVG">
    <property type="taxonomic scope" value="Bacteria"/>
</dbReference>
<dbReference type="AlphaFoldDB" id="L8K046"/>
<protein>
    <recommendedName>
        <fullName evidence="4">Type 1 periplasmic binding fold superfamily protein</fullName>
    </recommendedName>
</protein>
<accession>L8K046</accession>
<dbReference type="RefSeq" id="WP_009578502.1">
    <property type="nucleotide sequence ID" value="NZ_AMZN01000014.1"/>
</dbReference>
<proteinExistence type="predicted"/>
<organism evidence="2 3">
    <name type="scientific">Fulvivirga imtechensis AK7</name>
    <dbReference type="NCBI Taxonomy" id="1237149"/>
    <lineage>
        <taxon>Bacteria</taxon>
        <taxon>Pseudomonadati</taxon>
        <taxon>Bacteroidota</taxon>
        <taxon>Cytophagia</taxon>
        <taxon>Cytophagales</taxon>
        <taxon>Fulvivirgaceae</taxon>
        <taxon>Fulvivirga</taxon>
    </lineage>
</organism>